<protein>
    <submittedName>
        <fullName evidence="2">Uncharacterized protein</fullName>
    </submittedName>
</protein>
<dbReference type="RefSeq" id="WP_181858351.1">
    <property type="nucleotide sequence ID" value="NZ_QPJO01000001.1"/>
</dbReference>
<dbReference type="AlphaFoldDB" id="A0A368ZJF0"/>
<evidence type="ECO:0000313" key="3">
    <source>
        <dbReference type="Proteomes" id="UP000253436"/>
    </source>
</evidence>
<organism evidence="2 3">
    <name type="scientific">Winogradskyella arenosi</name>
    <dbReference type="NCBI Taxonomy" id="533325"/>
    <lineage>
        <taxon>Bacteria</taxon>
        <taxon>Pseudomonadati</taxon>
        <taxon>Bacteroidota</taxon>
        <taxon>Flavobacteriia</taxon>
        <taxon>Flavobacteriales</taxon>
        <taxon>Flavobacteriaceae</taxon>
        <taxon>Winogradskyella</taxon>
    </lineage>
</organism>
<evidence type="ECO:0000256" key="1">
    <source>
        <dbReference type="SAM" id="SignalP"/>
    </source>
</evidence>
<dbReference type="Proteomes" id="UP000253436">
    <property type="component" value="Unassembled WGS sequence"/>
</dbReference>
<dbReference type="EMBL" id="QPJO01000001">
    <property type="protein sequence ID" value="RCW93909.1"/>
    <property type="molecule type" value="Genomic_DNA"/>
</dbReference>
<name>A0A368ZJF0_9FLAO</name>
<reference evidence="2 3" key="1">
    <citation type="submission" date="2018-07" db="EMBL/GenBank/DDBJ databases">
        <title>Genomic Encyclopedia of Type Strains, Phase III (KMG-III): the genomes of soil and plant-associated and newly described type strains.</title>
        <authorList>
            <person name="Whitman W."/>
        </authorList>
    </citation>
    <scope>NUCLEOTIDE SEQUENCE [LARGE SCALE GENOMIC DNA]</scope>
    <source>
        <strain evidence="2 3">CECT 7958</strain>
    </source>
</reference>
<proteinExistence type="predicted"/>
<sequence>MKTLKITFALIAILVLAVSVVNSDTVVRTDDAPTYKTYSPKDLLATDKKKKILETHA</sequence>
<feature type="signal peptide" evidence="1">
    <location>
        <begin position="1"/>
        <end position="23"/>
    </location>
</feature>
<keyword evidence="1" id="KW-0732">Signal</keyword>
<feature type="chain" id="PRO_5016975924" evidence="1">
    <location>
        <begin position="24"/>
        <end position="57"/>
    </location>
</feature>
<gene>
    <name evidence="2" type="ORF">DFQ08_101709</name>
</gene>
<keyword evidence="3" id="KW-1185">Reference proteome</keyword>
<comment type="caution">
    <text evidence="2">The sequence shown here is derived from an EMBL/GenBank/DDBJ whole genome shotgun (WGS) entry which is preliminary data.</text>
</comment>
<accession>A0A368ZJF0</accession>
<evidence type="ECO:0000313" key="2">
    <source>
        <dbReference type="EMBL" id="RCW93909.1"/>
    </source>
</evidence>